<protein>
    <submittedName>
        <fullName evidence="1">Uncharacterized protein</fullName>
    </submittedName>
</protein>
<reference evidence="2" key="1">
    <citation type="journal article" date="2023" name="G3 (Bethesda)">
        <title>Genome assembly and association tests identify interacting loci associated with vigor, precocity, and sex in interspecific pistachio rootstocks.</title>
        <authorList>
            <person name="Palmer W."/>
            <person name="Jacygrad E."/>
            <person name="Sagayaradj S."/>
            <person name="Cavanaugh K."/>
            <person name="Han R."/>
            <person name="Bertier L."/>
            <person name="Beede B."/>
            <person name="Kafkas S."/>
            <person name="Golino D."/>
            <person name="Preece J."/>
            <person name="Michelmore R."/>
        </authorList>
    </citation>
    <scope>NUCLEOTIDE SEQUENCE [LARGE SCALE GENOMIC DNA]</scope>
</reference>
<organism evidence="1 2">
    <name type="scientific">Pistacia integerrima</name>
    <dbReference type="NCBI Taxonomy" id="434235"/>
    <lineage>
        <taxon>Eukaryota</taxon>
        <taxon>Viridiplantae</taxon>
        <taxon>Streptophyta</taxon>
        <taxon>Embryophyta</taxon>
        <taxon>Tracheophyta</taxon>
        <taxon>Spermatophyta</taxon>
        <taxon>Magnoliopsida</taxon>
        <taxon>eudicotyledons</taxon>
        <taxon>Gunneridae</taxon>
        <taxon>Pentapetalae</taxon>
        <taxon>rosids</taxon>
        <taxon>malvids</taxon>
        <taxon>Sapindales</taxon>
        <taxon>Anacardiaceae</taxon>
        <taxon>Pistacia</taxon>
    </lineage>
</organism>
<dbReference type="Proteomes" id="UP001163603">
    <property type="component" value="Chromosome 10"/>
</dbReference>
<gene>
    <name evidence="1" type="ORF">Pint_06758</name>
</gene>
<comment type="caution">
    <text evidence="1">The sequence shown here is derived from an EMBL/GenBank/DDBJ whole genome shotgun (WGS) entry which is preliminary data.</text>
</comment>
<name>A0ACC0XWJ6_9ROSI</name>
<evidence type="ECO:0000313" key="2">
    <source>
        <dbReference type="Proteomes" id="UP001163603"/>
    </source>
</evidence>
<evidence type="ECO:0000313" key="1">
    <source>
        <dbReference type="EMBL" id="KAJ0025589.1"/>
    </source>
</evidence>
<proteinExistence type="predicted"/>
<accession>A0ACC0XWJ6</accession>
<sequence>MNGFVYLMFSCSLDYVYRISAFSFFSESSVDTLMNGELYAYLASRI</sequence>
<dbReference type="EMBL" id="CM047745">
    <property type="protein sequence ID" value="KAJ0025589.1"/>
    <property type="molecule type" value="Genomic_DNA"/>
</dbReference>
<keyword evidence="2" id="KW-1185">Reference proteome</keyword>